<gene>
    <name evidence="1" type="ORF">JW613_11225</name>
</gene>
<evidence type="ECO:0000313" key="1">
    <source>
        <dbReference type="EMBL" id="MBO8198874.1"/>
    </source>
</evidence>
<dbReference type="Proteomes" id="UP000721954">
    <property type="component" value="Unassembled WGS sequence"/>
</dbReference>
<protein>
    <submittedName>
        <fullName evidence="1">Uncharacterized protein</fullName>
    </submittedName>
</protein>
<keyword evidence="2" id="KW-1185">Reference proteome</keyword>
<organism evidence="1 2">
    <name type="scientific">Streptomyces smyrnaeus</name>
    <dbReference type="NCBI Taxonomy" id="1387713"/>
    <lineage>
        <taxon>Bacteria</taxon>
        <taxon>Bacillati</taxon>
        <taxon>Actinomycetota</taxon>
        <taxon>Actinomycetes</taxon>
        <taxon>Kitasatosporales</taxon>
        <taxon>Streptomycetaceae</taxon>
        <taxon>Streptomyces</taxon>
    </lineage>
</organism>
<comment type="caution">
    <text evidence="1">The sequence shown here is derived from an EMBL/GenBank/DDBJ whole genome shotgun (WGS) entry which is preliminary data.</text>
</comment>
<dbReference type="GeneID" id="96259182"/>
<reference evidence="1 2" key="1">
    <citation type="submission" date="2021-02" db="EMBL/GenBank/DDBJ databases">
        <title>Streptomyces spirodelae sp. nov., isolated from duckweed.</title>
        <authorList>
            <person name="Saimee Y."/>
            <person name="Duangmal K."/>
        </authorList>
    </citation>
    <scope>NUCLEOTIDE SEQUENCE [LARGE SCALE GENOMIC DNA]</scope>
    <source>
        <strain evidence="1 2">DSM 42105</strain>
    </source>
</reference>
<dbReference type="RefSeq" id="WP_209210636.1">
    <property type="nucleotide sequence ID" value="NZ_JAFFZM010000005.1"/>
</dbReference>
<dbReference type="EMBL" id="JAFFZM010000005">
    <property type="protein sequence ID" value="MBO8198874.1"/>
    <property type="molecule type" value="Genomic_DNA"/>
</dbReference>
<accession>A0ABS3XTZ6</accession>
<evidence type="ECO:0000313" key="2">
    <source>
        <dbReference type="Proteomes" id="UP000721954"/>
    </source>
</evidence>
<proteinExistence type="predicted"/>
<sequence length="185" mass="20413">MTDRDTLLTAVADALAQHWAGTPLTVTAAWTDAPLTDRATTFTHLAWQARDAEVAHPATHPASRLALAAAQEAHMWERALNAGGIPFQLRAHWLAHDPPEVQLEACARLLAAARTGVLPAAPYRCAICKAERDLHLITSVRCSGPNLEEWRCEVCAQLPLDPGDLPDNVEAIYRQHRRRSDDRRP</sequence>
<name>A0ABS3XTZ6_9ACTN</name>